<dbReference type="AlphaFoldDB" id="A0A9Q9AR07"/>
<protein>
    <submittedName>
        <fullName evidence="1">Uncharacterized protein</fullName>
    </submittedName>
</protein>
<evidence type="ECO:0000313" key="1">
    <source>
        <dbReference type="EMBL" id="USW50608.1"/>
    </source>
</evidence>
<gene>
    <name evidence="1" type="ORF">Slin15195_G039270</name>
</gene>
<reference evidence="1" key="1">
    <citation type="submission" date="2022-06" db="EMBL/GenBank/DDBJ databases">
        <title>Complete genome sequences of two strains of the flax pathogen Septoria linicola.</title>
        <authorList>
            <person name="Lapalu N."/>
            <person name="Simon A."/>
            <person name="Demenou B."/>
            <person name="Paumier D."/>
            <person name="Guillot M.-P."/>
            <person name="Gout L."/>
            <person name="Valade R."/>
        </authorList>
    </citation>
    <scope>NUCLEOTIDE SEQUENCE</scope>
    <source>
        <strain evidence="1">SE15195</strain>
    </source>
</reference>
<sequence>MRCIIHLKVREWTASPQAIGVGMMRDQINQVVDKFTLAEAEGIWPTDQRTDAVLDHLEGDVDAVRSALLAAIDPEIERRVGSAASYDERDRVRCEIVAEMTNKGEIQKILATFL</sequence>
<evidence type="ECO:0000313" key="2">
    <source>
        <dbReference type="Proteomes" id="UP001056384"/>
    </source>
</evidence>
<name>A0A9Q9AR07_9PEZI</name>
<dbReference type="Proteomes" id="UP001056384">
    <property type="component" value="Chromosome 3"/>
</dbReference>
<accession>A0A9Q9AR07</accession>
<organism evidence="1 2">
    <name type="scientific">Septoria linicola</name>
    <dbReference type="NCBI Taxonomy" id="215465"/>
    <lineage>
        <taxon>Eukaryota</taxon>
        <taxon>Fungi</taxon>
        <taxon>Dikarya</taxon>
        <taxon>Ascomycota</taxon>
        <taxon>Pezizomycotina</taxon>
        <taxon>Dothideomycetes</taxon>
        <taxon>Dothideomycetidae</taxon>
        <taxon>Mycosphaerellales</taxon>
        <taxon>Mycosphaerellaceae</taxon>
        <taxon>Septoria</taxon>
    </lineage>
</organism>
<keyword evidence="2" id="KW-1185">Reference proteome</keyword>
<proteinExistence type="predicted"/>
<dbReference type="EMBL" id="CP099420">
    <property type="protein sequence ID" value="USW50608.1"/>
    <property type="molecule type" value="Genomic_DNA"/>
</dbReference>